<comment type="caution">
    <text evidence="1">The sequence shown here is derived from an EMBL/GenBank/DDBJ whole genome shotgun (WGS) entry which is preliminary data.</text>
</comment>
<dbReference type="Proteomes" id="UP001275315">
    <property type="component" value="Unassembled WGS sequence"/>
</dbReference>
<reference evidence="1 2" key="1">
    <citation type="submission" date="2023-10" db="EMBL/GenBank/DDBJ databases">
        <title>Virgibacillus soli CC-YMP-6 genome.</title>
        <authorList>
            <person name="Miliotis G."/>
            <person name="Sengupta P."/>
            <person name="Hameed A."/>
            <person name="Chuvochina M."/>
            <person name="Mcdonagh F."/>
            <person name="Simpson A.C."/>
            <person name="Singh N.K."/>
            <person name="Rekha P.D."/>
            <person name="Raman K."/>
            <person name="Hugenholtz P."/>
            <person name="Venkateswaran K."/>
        </authorList>
    </citation>
    <scope>NUCLEOTIDE SEQUENCE [LARGE SCALE GENOMIC DNA]</scope>
    <source>
        <strain evidence="1 2">CC-YMP-6</strain>
    </source>
</reference>
<gene>
    <name evidence="1" type="ORF">RWD45_06355</name>
</gene>
<keyword evidence="2" id="KW-1185">Reference proteome</keyword>
<organism evidence="1 2">
    <name type="scientific">Paracerasibacillus soli</name>
    <dbReference type="NCBI Taxonomy" id="480284"/>
    <lineage>
        <taxon>Bacteria</taxon>
        <taxon>Bacillati</taxon>
        <taxon>Bacillota</taxon>
        <taxon>Bacilli</taxon>
        <taxon>Bacillales</taxon>
        <taxon>Bacillaceae</taxon>
        <taxon>Paracerasibacillus</taxon>
    </lineage>
</organism>
<name>A0ABU5CPH3_9BACI</name>
<dbReference type="EMBL" id="JAWDIQ010000001">
    <property type="protein sequence ID" value="MDY0408253.1"/>
    <property type="molecule type" value="Genomic_DNA"/>
</dbReference>
<sequence>MNIQALLKVLEAHDLNKAAQLLEHLEQSEDKLNIIKQVFDYSHASDNDMSVDVRVLYRQIYALTSYRSAYQVILLRDFYCVLQEMLTSIGSFSSVTLEESEYQDAPHRDICIRFKKVI</sequence>
<proteinExistence type="predicted"/>
<evidence type="ECO:0000313" key="2">
    <source>
        <dbReference type="Proteomes" id="UP001275315"/>
    </source>
</evidence>
<evidence type="ECO:0000313" key="1">
    <source>
        <dbReference type="EMBL" id="MDY0408253.1"/>
    </source>
</evidence>
<protein>
    <submittedName>
        <fullName evidence="1">Uncharacterized protein</fullName>
    </submittedName>
</protein>
<dbReference type="RefSeq" id="WP_320379000.1">
    <property type="nucleotide sequence ID" value="NZ_JAWDIQ010000001.1"/>
</dbReference>
<accession>A0ABU5CPH3</accession>